<keyword evidence="2" id="KW-1185">Reference proteome</keyword>
<dbReference type="STRING" id="936435.F8Q6M0"/>
<proteinExistence type="predicted"/>
<dbReference type="Gene3D" id="1.10.10.60">
    <property type="entry name" value="Homeodomain-like"/>
    <property type="match status" value="1"/>
</dbReference>
<accession>F8Q6M0</accession>
<evidence type="ECO:0000313" key="1">
    <source>
        <dbReference type="EMBL" id="EGN96258.1"/>
    </source>
</evidence>
<dbReference type="HOGENOM" id="CLU_1149583_0_0_1"/>
<gene>
    <name evidence="1" type="ORF">SERLA73DRAFT_185909</name>
</gene>
<dbReference type="Proteomes" id="UP000008063">
    <property type="component" value="Unassembled WGS sequence"/>
</dbReference>
<name>F8Q6M0_SERL3</name>
<organism evidence="2">
    <name type="scientific">Serpula lacrymans var. lacrymans (strain S7.3)</name>
    <name type="common">Dry rot fungus</name>
    <dbReference type="NCBI Taxonomy" id="936435"/>
    <lineage>
        <taxon>Eukaryota</taxon>
        <taxon>Fungi</taxon>
        <taxon>Dikarya</taxon>
        <taxon>Basidiomycota</taxon>
        <taxon>Agaricomycotina</taxon>
        <taxon>Agaricomycetes</taxon>
        <taxon>Agaricomycetidae</taxon>
        <taxon>Boletales</taxon>
        <taxon>Coniophorineae</taxon>
        <taxon>Serpulaceae</taxon>
        <taxon>Serpula</taxon>
    </lineage>
</organism>
<dbReference type="OMA" id="ETHRRYS"/>
<dbReference type="OrthoDB" id="435460at2759"/>
<feature type="non-terminal residue" evidence="1">
    <location>
        <position position="242"/>
    </location>
</feature>
<protein>
    <recommendedName>
        <fullName evidence="3">DNA-binding protein RAP1</fullName>
    </recommendedName>
</protein>
<sequence length="242" mass="28787">MDRKQEEPESSDYFASSDDHRDGVREDIFVQHGRPVVFYIHKSVKQRGKVEADIKRHGGRTTDKKREAHTILVGPSIDLQEQRFVYYWDRRNHSTYIERGEFVGACLKHGKYEHRESMKQSMPGRPTGGGRVRRAFTEEEDRNLCRYIAMYIPDKEAGGRMGNYIYDYLGETHRRYSWATRHTSLSWRERYKNNREMFDDIIEENVKANIHLGSDKRVRYHLDRRAQKRRRMARARTGDSSP</sequence>
<dbReference type="CDD" id="cd11655">
    <property type="entry name" value="rap1_myb-like"/>
    <property type="match status" value="1"/>
</dbReference>
<evidence type="ECO:0008006" key="3">
    <source>
        <dbReference type="Google" id="ProtNLM"/>
    </source>
</evidence>
<dbReference type="InterPro" id="IPR009057">
    <property type="entry name" value="Homeodomain-like_sf"/>
</dbReference>
<reference evidence="2" key="1">
    <citation type="journal article" date="2011" name="Science">
        <title>The plant cell wall-decomposing machinery underlies the functional diversity of forest fungi.</title>
        <authorList>
            <person name="Eastwood D.C."/>
            <person name="Floudas D."/>
            <person name="Binder M."/>
            <person name="Majcherczyk A."/>
            <person name="Schneider P."/>
            <person name="Aerts A."/>
            <person name="Asiegbu F.O."/>
            <person name="Baker S.E."/>
            <person name="Barry K."/>
            <person name="Bendiksby M."/>
            <person name="Blumentritt M."/>
            <person name="Coutinho P.M."/>
            <person name="Cullen D."/>
            <person name="de Vries R.P."/>
            <person name="Gathman A."/>
            <person name="Goodell B."/>
            <person name="Henrissat B."/>
            <person name="Ihrmark K."/>
            <person name="Kauserud H."/>
            <person name="Kohler A."/>
            <person name="LaButti K."/>
            <person name="Lapidus A."/>
            <person name="Lavin J.L."/>
            <person name="Lee Y.-H."/>
            <person name="Lindquist E."/>
            <person name="Lilly W."/>
            <person name="Lucas S."/>
            <person name="Morin E."/>
            <person name="Murat C."/>
            <person name="Oguiza J.A."/>
            <person name="Park J."/>
            <person name="Pisabarro A.G."/>
            <person name="Riley R."/>
            <person name="Rosling A."/>
            <person name="Salamov A."/>
            <person name="Schmidt O."/>
            <person name="Schmutz J."/>
            <person name="Skrede I."/>
            <person name="Stenlid J."/>
            <person name="Wiebenga A."/>
            <person name="Xie X."/>
            <person name="Kuees U."/>
            <person name="Hibbett D.S."/>
            <person name="Hoffmeister D."/>
            <person name="Hoegberg N."/>
            <person name="Martin F."/>
            <person name="Grigoriev I.V."/>
            <person name="Watkinson S.C."/>
        </authorList>
    </citation>
    <scope>NUCLEOTIDE SEQUENCE [LARGE SCALE GENOMIC DNA]</scope>
    <source>
        <strain evidence="2">strain S7.3</strain>
    </source>
</reference>
<dbReference type="InParanoid" id="F8Q6M0"/>
<evidence type="ECO:0000313" key="2">
    <source>
        <dbReference type="Proteomes" id="UP000008063"/>
    </source>
</evidence>
<dbReference type="SUPFAM" id="SSF46689">
    <property type="entry name" value="Homeodomain-like"/>
    <property type="match status" value="1"/>
</dbReference>
<dbReference type="EMBL" id="GL945484">
    <property type="protein sequence ID" value="EGN96258.1"/>
    <property type="molecule type" value="Genomic_DNA"/>
</dbReference>
<dbReference type="AlphaFoldDB" id="F8Q6M0"/>